<name>A0AAU8GH22_9CAUD</name>
<feature type="region of interest" description="Disordered" evidence="1">
    <location>
        <begin position="77"/>
        <end position="105"/>
    </location>
</feature>
<evidence type="ECO:0000256" key="1">
    <source>
        <dbReference type="SAM" id="MobiDB-lite"/>
    </source>
</evidence>
<gene>
    <name evidence="2" type="ORF">TCZZUYSU_CDS0043</name>
</gene>
<reference evidence="2" key="1">
    <citation type="submission" date="2024-05" db="EMBL/GenBank/DDBJ databases">
        <authorList>
            <person name="Mugo M.M."/>
            <person name="Musyoki A.M."/>
            <person name="Makumi A.M."/>
            <person name="Mutai I."/>
            <person name="Drechsel O."/>
            <person name="Kering K.K."/>
            <person name="Muturi P."/>
            <person name="Mbae C.K."/>
            <person name="Kariuki S.M."/>
        </authorList>
    </citation>
    <scope>NUCLEOTIDE SEQUENCE</scope>
</reference>
<dbReference type="Pfam" id="PF10828">
    <property type="entry name" value="DUF2570"/>
    <property type="match status" value="1"/>
</dbReference>
<protein>
    <submittedName>
        <fullName evidence="2">Rz-like spanin</fullName>
    </submittedName>
</protein>
<accession>A0AAU8GH22</accession>
<organism evidence="2">
    <name type="scientific">Salmonella phage vB_SEnST11_KE25</name>
    <dbReference type="NCBI Taxonomy" id="3161176"/>
    <lineage>
        <taxon>Viruses</taxon>
        <taxon>Duplodnaviria</taxon>
        <taxon>Heunggongvirae</taxon>
        <taxon>Uroviricota</taxon>
        <taxon>Caudoviricetes</taxon>
        <taxon>Rosemountvirus</taxon>
    </lineage>
</organism>
<proteinExistence type="predicted"/>
<sequence>MGLTIVCLSLWVKSLKTDIVNRDQTIEAQVKTIAEKDKANKDLSTANTVLSNQVAAERQASADRAAKIKELEDKLKDKKGKYENATKNDQCANTNAPDAVLDLMQ</sequence>
<evidence type="ECO:0000313" key="2">
    <source>
        <dbReference type="EMBL" id="XCH40814.1"/>
    </source>
</evidence>
<dbReference type="EMBL" id="PP856724">
    <property type="protein sequence ID" value="XCH40814.1"/>
    <property type="molecule type" value="Genomic_DNA"/>
</dbReference>
<dbReference type="InterPro" id="IPR022538">
    <property type="entry name" value="DUF2570"/>
</dbReference>
<feature type="compositionally biased region" description="Polar residues" evidence="1">
    <location>
        <begin position="87"/>
        <end position="96"/>
    </location>
</feature>
<feature type="compositionally biased region" description="Basic and acidic residues" evidence="1">
    <location>
        <begin position="77"/>
        <end position="86"/>
    </location>
</feature>